<proteinExistence type="predicted"/>
<evidence type="ECO:0000313" key="2">
    <source>
        <dbReference type="Proteomes" id="UP001165122"/>
    </source>
</evidence>
<organism evidence="1 2">
    <name type="scientific">Triparma laevis f. longispina</name>
    <dbReference type="NCBI Taxonomy" id="1714387"/>
    <lineage>
        <taxon>Eukaryota</taxon>
        <taxon>Sar</taxon>
        <taxon>Stramenopiles</taxon>
        <taxon>Ochrophyta</taxon>
        <taxon>Bolidophyceae</taxon>
        <taxon>Parmales</taxon>
        <taxon>Triparmaceae</taxon>
        <taxon>Triparma</taxon>
    </lineage>
</organism>
<keyword evidence="2" id="KW-1185">Reference proteome</keyword>
<accession>A0A9W7CBB6</accession>
<dbReference type="AlphaFoldDB" id="A0A9W7CBB6"/>
<protein>
    <submittedName>
        <fullName evidence="1">Uncharacterized protein</fullName>
    </submittedName>
</protein>
<gene>
    <name evidence="1" type="ORF">TrLO_g11655</name>
</gene>
<reference evidence="2" key="1">
    <citation type="journal article" date="2023" name="Commun. Biol.">
        <title>Genome analysis of Parmales, the sister group of diatoms, reveals the evolutionary specialization of diatoms from phago-mixotrophs to photoautotrophs.</title>
        <authorList>
            <person name="Ban H."/>
            <person name="Sato S."/>
            <person name="Yoshikawa S."/>
            <person name="Yamada K."/>
            <person name="Nakamura Y."/>
            <person name="Ichinomiya M."/>
            <person name="Sato N."/>
            <person name="Blanc-Mathieu R."/>
            <person name="Endo H."/>
            <person name="Kuwata A."/>
            <person name="Ogata H."/>
        </authorList>
    </citation>
    <scope>NUCLEOTIDE SEQUENCE [LARGE SCALE GENOMIC DNA]</scope>
    <source>
        <strain evidence="2">NIES 3700</strain>
    </source>
</reference>
<comment type="caution">
    <text evidence="1">The sequence shown here is derived from an EMBL/GenBank/DDBJ whole genome shotgun (WGS) entry which is preliminary data.</text>
</comment>
<evidence type="ECO:0000313" key="1">
    <source>
        <dbReference type="EMBL" id="GMI05568.1"/>
    </source>
</evidence>
<dbReference type="Proteomes" id="UP001165122">
    <property type="component" value="Unassembled WGS sequence"/>
</dbReference>
<dbReference type="EMBL" id="BRXW01000088">
    <property type="protein sequence ID" value="GMI05568.1"/>
    <property type="molecule type" value="Genomic_DNA"/>
</dbReference>
<dbReference type="OrthoDB" id="10476599at2759"/>
<sequence>MGLSALAIKFAAKVMGKGLLGMTLIGNTLLPKFIKNALHVEEAEEVDAHPSIFMDPEVWLLVGLIAFALVVTQEKKGKEKEKEK</sequence>
<name>A0A9W7CBB6_9STRA</name>